<organism evidence="2 3">
    <name type="scientific">Truncatella angustata</name>
    <dbReference type="NCBI Taxonomy" id="152316"/>
    <lineage>
        <taxon>Eukaryota</taxon>
        <taxon>Fungi</taxon>
        <taxon>Dikarya</taxon>
        <taxon>Ascomycota</taxon>
        <taxon>Pezizomycotina</taxon>
        <taxon>Sordariomycetes</taxon>
        <taxon>Xylariomycetidae</taxon>
        <taxon>Amphisphaeriales</taxon>
        <taxon>Sporocadaceae</taxon>
        <taxon>Truncatella</taxon>
    </lineage>
</organism>
<feature type="compositionally biased region" description="Polar residues" evidence="1">
    <location>
        <begin position="7"/>
        <end position="19"/>
    </location>
</feature>
<keyword evidence="3" id="KW-1185">Reference proteome</keyword>
<dbReference type="GeneID" id="70136417"/>
<dbReference type="OrthoDB" id="5343383at2759"/>
<gene>
    <name evidence="2" type="ORF">BKA67DRAFT_659857</name>
</gene>
<name>A0A9P8ZXP4_9PEZI</name>
<dbReference type="RefSeq" id="XP_045957500.1">
    <property type="nucleotide sequence ID" value="XM_046107526.1"/>
</dbReference>
<sequence length="314" mass="35840">MAASPDGKQSSVLVQQSTLPGEEADAVHNHDVEEEEEEEEDCEDEVSEGDASSECFSQVDFPYTRDELAVFVSDFYIFLSRLCLPADALKLPPPGGWPNITPEATSCLEKTPFVVDLLKHLPYITDDGRSHYNRIHYKCYVVDYSVCSASDFAEHASNFEWQEEMFGLAPEAVEHSILLADGYESGGRMMLLNTKTGELHVEMIRYDTDAVEDVGSYLGALKRRYETLDMVPIPGEEHFDENVEEEEEGYETILEDQVMAQEKEEYFTPSKLDQRWVRHLYRSFGWPQAAYRKDEALAAVEAFRRSRRSVDDEL</sequence>
<reference evidence="2" key="1">
    <citation type="journal article" date="2021" name="Nat. Commun.">
        <title>Genetic determinants of endophytism in the Arabidopsis root mycobiome.</title>
        <authorList>
            <person name="Mesny F."/>
            <person name="Miyauchi S."/>
            <person name="Thiergart T."/>
            <person name="Pickel B."/>
            <person name="Atanasova L."/>
            <person name="Karlsson M."/>
            <person name="Huettel B."/>
            <person name="Barry K.W."/>
            <person name="Haridas S."/>
            <person name="Chen C."/>
            <person name="Bauer D."/>
            <person name="Andreopoulos W."/>
            <person name="Pangilinan J."/>
            <person name="LaButti K."/>
            <person name="Riley R."/>
            <person name="Lipzen A."/>
            <person name="Clum A."/>
            <person name="Drula E."/>
            <person name="Henrissat B."/>
            <person name="Kohler A."/>
            <person name="Grigoriev I.V."/>
            <person name="Martin F.M."/>
            <person name="Hacquard S."/>
        </authorList>
    </citation>
    <scope>NUCLEOTIDE SEQUENCE</scope>
    <source>
        <strain evidence="2">MPI-SDFR-AT-0073</strain>
    </source>
</reference>
<comment type="caution">
    <text evidence="2">The sequence shown here is derived from an EMBL/GenBank/DDBJ whole genome shotgun (WGS) entry which is preliminary data.</text>
</comment>
<accession>A0A9P8ZXP4</accession>
<proteinExistence type="predicted"/>
<evidence type="ECO:0000313" key="3">
    <source>
        <dbReference type="Proteomes" id="UP000758603"/>
    </source>
</evidence>
<evidence type="ECO:0000256" key="1">
    <source>
        <dbReference type="SAM" id="MobiDB-lite"/>
    </source>
</evidence>
<feature type="region of interest" description="Disordered" evidence="1">
    <location>
        <begin position="1"/>
        <end position="51"/>
    </location>
</feature>
<evidence type="ECO:0000313" key="2">
    <source>
        <dbReference type="EMBL" id="KAH6653223.1"/>
    </source>
</evidence>
<dbReference type="AlphaFoldDB" id="A0A9P8ZXP4"/>
<feature type="compositionally biased region" description="Acidic residues" evidence="1">
    <location>
        <begin position="32"/>
        <end position="48"/>
    </location>
</feature>
<dbReference type="EMBL" id="JAGPXC010000005">
    <property type="protein sequence ID" value="KAH6653223.1"/>
    <property type="molecule type" value="Genomic_DNA"/>
</dbReference>
<protein>
    <submittedName>
        <fullName evidence="2">Uncharacterized protein</fullName>
    </submittedName>
</protein>
<dbReference type="Proteomes" id="UP000758603">
    <property type="component" value="Unassembled WGS sequence"/>
</dbReference>